<feature type="chain" id="PRO_5017382436" description="DUF547 domain-containing protein" evidence="1">
    <location>
        <begin position="19"/>
        <end position="262"/>
    </location>
</feature>
<dbReference type="EMBL" id="FNZE01000009">
    <property type="protein sequence ID" value="SEJ49030.1"/>
    <property type="molecule type" value="Genomic_DNA"/>
</dbReference>
<evidence type="ECO:0000313" key="3">
    <source>
        <dbReference type="EMBL" id="SEJ49030.1"/>
    </source>
</evidence>
<proteinExistence type="predicted"/>
<keyword evidence="1" id="KW-0732">Signal</keyword>
<evidence type="ECO:0000259" key="2">
    <source>
        <dbReference type="Pfam" id="PF04784"/>
    </source>
</evidence>
<evidence type="ECO:0000256" key="1">
    <source>
        <dbReference type="SAM" id="SignalP"/>
    </source>
</evidence>
<evidence type="ECO:0000313" key="4">
    <source>
        <dbReference type="Proteomes" id="UP000242930"/>
    </source>
</evidence>
<feature type="signal peptide" evidence="1">
    <location>
        <begin position="1"/>
        <end position="18"/>
    </location>
</feature>
<dbReference type="OrthoDB" id="526867at2"/>
<reference evidence="4" key="1">
    <citation type="submission" date="2016-10" db="EMBL/GenBank/DDBJ databases">
        <authorList>
            <person name="Varghese N."/>
            <person name="Submissions S."/>
        </authorList>
    </citation>
    <scope>NUCLEOTIDE SEQUENCE [LARGE SCALE GENOMIC DNA]</scope>
    <source>
        <strain evidence="4">LMG 25967</strain>
    </source>
</reference>
<dbReference type="PANTHER" id="PTHR46361">
    <property type="entry name" value="ELECTRON CARRIER/ PROTEIN DISULFIDE OXIDOREDUCTASE"/>
    <property type="match status" value="1"/>
</dbReference>
<protein>
    <recommendedName>
        <fullName evidence="2">DUF547 domain-containing protein</fullName>
    </recommendedName>
</protein>
<keyword evidence="4" id="KW-1185">Reference proteome</keyword>
<dbReference type="STRING" id="915471.SAMN05216201_109192"/>
<dbReference type="RefSeq" id="WP_090311529.1">
    <property type="nucleotide sequence ID" value="NZ_FNZE01000009.1"/>
</dbReference>
<dbReference type="Proteomes" id="UP000242930">
    <property type="component" value="Unassembled WGS sequence"/>
</dbReference>
<dbReference type="PANTHER" id="PTHR46361:SF3">
    <property type="entry name" value="ELECTRON CARRIER_ PROTEIN DISULFIDE OXIDOREDUCTASE"/>
    <property type="match status" value="1"/>
</dbReference>
<accession>A0A1H6ZHK2</accession>
<sequence length="262" mass="29657">MRVLLLWGLLVLSGIAQAAPFDHRHAAWNGLLERHVHWVRDGVASTVDYPALADERWSLDAYLAQLSTVGPTEFAGWSRDQRLAFLINAYNALTVQLILDHYPLASIKDIGGLFGSPWKRRFIALLGQNLSLDDLEHGLIRQPGVYDEPRIHSVVNCASIGCPAPRPQALRAEQLEEQLEDSLRHFLSDRQRNRYDRPASRLRVSKIFDWYGEDFARQAGSVSRYLAARADWLSDAPADRLRIRQGVGLGYLDYDWSLNGTP</sequence>
<dbReference type="AlphaFoldDB" id="A0A1H6ZHK2"/>
<gene>
    <name evidence="3" type="ORF">SAMN05216201_109192</name>
</gene>
<feature type="domain" description="DUF547" evidence="2">
    <location>
        <begin position="75"/>
        <end position="187"/>
    </location>
</feature>
<dbReference type="InterPro" id="IPR006869">
    <property type="entry name" value="DUF547"/>
</dbReference>
<name>A0A1H6ZHK2_9PSED</name>
<organism evidence="3 4">
    <name type="scientific">Pseudomonas linyingensis</name>
    <dbReference type="NCBI Taxonomy" id="915471"/>
    <lineage>
        <taxon>Bacteria</taxon>
        <taxon>Pseudomonadati</taxon>
        <taxon>Pseudomonadota</taxon>
        <taxon>Gammaproteobacteria</taxon>
        <taxon>Pseudomonadales</taxon>
        <taxon>Pseudomonadaceae</taxon>
        <taxon>Pseudomonas</taxon>
    </lineage>
</organism>
<dbReference type="Pfam" id="PF04784">
    <property type="entry name" value="DUF547"/>
    <property type="match status" value="1"/>
</dbReference>